<dbReference type="EMBL" id="JQ844182">
    <property type="protein sequence ID" value="AGS52097.1"/>
    <property type="molecule type" value="Genomic_DNA"/>
</dbReference>
<accession>A0A806JYQ2</accession>
<dbReference type="InterPro" id="IPR022790">
    <property type="entry name" value="GH26_dom"/>
</dbReference>
<dbReference type="GO" id="GO:0016985">
    <property type="term" value="F:mannan endo-1,4-beta-mannosidase activity"/>
    <property type="evidence" value="ECO:0007669"/>
    <property type="project" value="InterPro"/>
</dbReference>
<evidence type="ECO:0000313" key="7">
    <source>
        <dbReference type="EMBL" id="AGS52097.1"/>
    </source>
</evidence>
<dbReference type="GO" id="GO:0030246">
    <property type="term" value="F:carbohydrate binding"/>
    <property type="evidence" value="ECO:0007669"/>
    <property type="project" value="InterPro"/>
</dbReference>
<evidence type="ECO:0000256" key="3">
    <source>
        <dbReference type="ARBA" id="ARBA00023295"/>
    </source>
</evidence>
<protein>
    <submittedName>
        <fullName evidence="7">Mannan endo-1,4-beta-mannosidase</fullName>
    </submittedName>
</protein>
<dbReference type="Gene3D" id="3.20.20.80">
    <property type="entry name" value="Glycosidases"/>
    <property type="match status" value="1"/>
</dbReference>
<dbReference type="PANTHER" id="PTHR40079:SF4">
    <property type="entry name" value="GH26 DOMAIN-CONTAINING PROTEIN-RELATED"/>
    <property type="match status" value="1"/>
</dbReference>
<evidence type="ECO:0000259" key="6">
    <source>
        <dbReference type="PROSITE" id="PS51764"/>
    </source>
</evidence>
<proteinExistence type="inferred from homology"/>
<dbReference type="Pfam" id="PF02156">
    <property type="entry name" value="Glyco_hydro_26"/>
    <property type="match status" value="1"/>
</dbReference>
<keyword evidence="5" id="KW-0732">Signal</keyword>
<dbReference type="PRINTS" id="PR00739">
    <property type="entry name" value="GLHYDRLASE26"/>
</dbReference>
<evidence type="ECO:0000256" key="4">
    <source>
        <dbReference type="PROSITE-ProRule" id="PRU01100"/>
    </source>
</evidence>
<dbReference type="PROSITE" id="PS51764">
    <property type="entry name" value="GH26"/>
    <property type="match status" value="1"/>
</dbReference>
<organism evidence="7">
    <name type="scientific">uncultured bacterium contig00029</name>
    <dbReference type="NCBI Taxonomy" id="1181518"/>
    <lineage>
        <taxon>Bacteria</taxon>
        <taxon>environmental samples</taxon>
    </lineage>
</organism>
<dbReference type="Pfam" id="PF16990">
    <property type="entry name" value="CBM_35"/>
    <property type="match status" value="1"/>
</dbReference>
<feature type="chain" id="PRO_5032668236" evidence="5">
    <location>
        <begin position="19"/>
        <end position="554"/>
    </location>
</feature>
<dbReference type="AlphaFoldDB" id="A0A806JYQ2"/>
<feature type="active site" description="Proton donor" evidence="4">
    <location>
        <position position="329"/>
    </location>
</feature>
<dbReference type="InterPro" id="IPR000805">
    <property type="entry name" value="Glyco_hydro_26"/>
</dbReference>
<dbReference type="InterPro" id="IPR008979">
    <property type="entry name" value="Galactose-bd-like_sf"/>
</dbReference>
<dbReference type="InterPro" id="IPR017853">
    <property type="entry name" value="GH"/>
</dbReference>
<dbReference type="InterPro" id="IPR005084">
    <property type="entry name" value="CBM6"/>
</dbReference>
<evidence type="ECO:0000256" key="5">
    <source>
        <dbReference type="SAM" id="SignalP"/>
    </source>
</evidence>
<evidence type="ECO:0000256" key="2">
    <source>
        <dbReference type="ARBA" id="ARBA00022801"/>
    </source>
</evidence>
<dbReference type="GO" id="GO:0006080">
    <property type="term" value="P:substituted mannan metabolic process"/>
    <property type="evidence" value="ECO:0007669"/>
    <property type="project" value="InterPro"/>
</dbReference>
<feature type="signal peptide" evidence="5">
    <location>
        <begin position="1"/>
        <end position="18"/>
    </location>
</feature>
<keyword evidence="2 4" id="KW-0378">Hydrolase</keyword>
<evidence type="ECO:0000256" key="1">
    <source>
        <dbReference type="ARBA" id="ARBA00007754"/>
    </source>
</evidence>
<comment type="similarity">
    <text evidence="1 4">Belongs to the glycosyl hydrolase 26 family.</text>
</comment>
<dbReference type="Gene3D" id="2.60.120.260">
    <property type="entry name" value="Galactose-binding domain-like"/>
    <property type="match status" value="1"/>
</dbReference>
<name>A0A806JYQ2_9BACT</name>
<keyword evidence="3 4" id="KW-0326">Glycosidase</keyword>
<sequence length="554" mass="62177">MKQFFLLMLVFSSISAFATQYPATSATRGDDAAVNGNYVEMKDGSLTFSVSVTSRGMYELVVRYRQTYGDKKEQNLVVNGSNAGKLVFPQTSAWADLKSVVSLNQGSNTVAITKDWGWVDIQYIEINPHENTPFNLDKSLVNPSANEAAKKIFAFMQENFQKKVISGVMTEAVLSGNNAVTLNNQEEISFIRQSSSNKTPALVGFDFMHATGKEMENAGTTGNWFKNYTSATVSLAKELYQRGGIPAYSWHWRDPLKNEKGFYSPSADADNSDKTNFDLTTACTNLNCTAWNTSSMPYQKMVEDIDIVADYLKELQDAGVAVLWRPIHEASGGWFWWGYKGAAAYKLLYKLIFDRLTTHHGLNNLIWVWDSQGGGDPDWYPGNNYVDIIGRDFYYYPAVKNHASLIGEFEALKNAFGTTKMIALTENGSVPYPENLIDDGAGWSYFMPWYREWTNSPTHNVASDWDKIMNHEYVITLEDMPGWNNYEIPITPIHPSTPQTSQRINLATLDFSTAKVYDMRGNRVSVNSFENLKGLPAGVYIVKTPAGRTLYTSK</sequence>
<feature type="active site" description="Nucleophile" evidence="4">
    <location>
        <position position="426"/>
    </location>
</feature>
<dbReference type="SUPFAM" id="SSF51445">
    <property type="entry name" value="(Trans)glycosidases"/>
    <property type="match status" value="1"/>
</dbReference>
<feature type="domain" description="GH26" evidence="6">
    <location>
        <begin position="147"/>
        <end position="478"/>
    </location>
</feature>
<dbReference type="SUPFAM" id="SSF49785">
    <property type="entry name" value="Galactose-binding domain-like"/>
    <property type="match status" value="1"/>
</dbReference>
<dbReference type="PANTHER" id="PTHR40079">
    <property type="entry name" value="MANNAN ENDO-1,4-BETA-MANNOSIDASE E-RELATED"/>
    <property type="match status" value="1"/>
</dbReference>
<reference evidence="7" key="1">
    <citation type="submission" date="2012-03" db="EMBL/GenBank/DDBJ databases">
        <title>Functional metagenomics reveals considerable lignocellulase gene clusters in the gut microbiome of a wood-feeding higher termite.</title>
        <authorList>
            <person name="Liu N."/>
        </authorList>
    </citation>
    <scope>NUCLEOTIDE SEQUENCE</scope>
</reference>